<protein>
    <recommendedName>
        <fullName evidence="1">DUF7636 domain-containing protein</fullName>
    </recommendedName>
</protein>
<reference evidence="2 3" key="1">
    <citation type="submission" date="2018-11" db="EMBL/GenBank/DDBJ databases">
        <authorList>
            <consortium name="Pathogen Informatics"/>
        </authorList>
    </citation>
    <scope>NUCLEOTIDE SEQUENCE [LARGE SCALE GENOMIC DNA]</scope>
</reference>
<organism evidence="2 3">
    <name type="scientific">Cylicostephanus goldi</name>
    <name type="common">Nematode worm</name>
    <dbReference type="NCBI Taxonomy" id="71465"/>
    <lineage>
        <taxon>Eukaryota</taxon>
        <taxon>Metazoa</taxon>
        <taxon>Ecdysozoa</taxon>
        <taxon>Nematoda</taxon>
        <taxon>Chromadorea</taxon>
        <taxon>Rhabditida</taxon>
        <taxon>Rhabditina</taxon>
        <taxon>Rhabditomorpha</taxon>
        <taxon>Strongyloidea</taxon>
        <taxon>Strongylidae</taxon>
        <taxon>Cylicostephanus</taxon>
    </lineage>
</organism>
<sequence>MEKTGVTALSLRRPHPYKKSRVAVCARGTTNSLRLLRKLLIVTPPQAIVDHAAQISERLPILLHKKIVN</sequence>
<feature type="domain" description="DUF7636" evidence="1">
    <location>
        <begin position="2"/>
        <end position="68"/>
    </location>
</feature>
<dbReference type="EMBL" id="UYRV01015641">
    <property type="protein sequence ID" value="VDK61239.1"/>
    <property type="molecule type" value="Genomic_DNA"/>
</dbReference>
<name>A0A3P6RLT6_CYLGO</name>
<evidence type="ECO:0000259" key="1">
    <source>
        <dbReference type="Pfam" id="PF24642"/>
    </source>
</evidence>
<dbReference type="AlphaFoldDB" id="A0A3P6RLT6"/>
<evidence type="ECO:0000313" key="3">
    <source>
        <dbReference type="Proteomes" id="UP000271889"/>
    </source>
</evidence>
<dbReference type="InterPro" id="IPR056053">
    <property type="entry name" value="DUF7636"/>
</dbReference>
<evidence type="ECO:0000313" key="2">
    <source>
        <dbReference type="EMBL" id="VDK61239.1"/>
    </source>
</evidence>
<dbReference type="Proteomes" id="UP000271889">
    <property type="component" value="Unassembled WGS sequence"/>
</dbReference>
<dbReference type="Pfam" id="PF24642">
    <property type="entry name" value="DUF7636"/>
    <property type="match status" value="1"/>
</dbReference>
<dbReference type="OrthoDB" id="10460732at2759"/>
<accession>A0A3P6RLT6</accession>
<gene>
    <name evidence="2" type="ORF">CGOC_LOCUS5247</name>
</gene>
<keyword evidence="3" id="KW-1185">Reference proteome</keyword>
<proteinExistence type="predicted"/>